<sequence>MSTMVNLDEVGRLTRSGRGYQATAEDNVTSARGHLSRMEGAEAGFTGAAGAAFQSIALTTAGNHGQIARQIAEQARRAVEAERLAVVGDEQAFELQASTRSAAEALTSVVSRRVNV</sequence>
<dbReference type="AlphaFoldDB" id="A0A5Q6RPN1"/>
<evidence type="ECO:0000313" key="2">
    <source>
        <dbReference type="Proteomes" id="UP000307768"/>
    </source>
</evidence>
<reference evidence="1 2" key="1">
    <citation type="submission" date="2019-09" db="EMBL/GenBank/DDBJ databases">
        <title>Mumia zhuanghuii sp. nov. isolated from the intestinal contents of plateau pika (Ochotona curzoniae) in the Qinghai-Tibet plateau of China.</title>
        <authorList>
            <person name="Tian Z."/>
        </authorList>
    </citation>
    <scope>NUCLEOTIDE SEQUENCE [LARGE SCALE GENOMIC DNA]</scope>
    <source>
        <strain evidence="2">350</strain>
    </source>
</reference>
<dbReference type="EMBL" id="VDFQ02000006">
    <property type="protein sequence ID" value="KAA1419980.1"/>
    <property type="molecule type" value="Genomic_DNA"/>
</dbReference>
<dbReference type="Proteomes" id="UP000307768">
    <property type="component" value="Unassembled WGS sequence"/>
</dbReference>
<name>A0A5Q6RPN1_9ACTN</name>
<dbReference type="RefSeq" id="WP_149771204.1">
    <property type="nucleotide sequence ID" value="NZ_VDFQ02000006.1"/>
</dbReference>
<proteinExistence type="predicted"/>
<comment type="caution">
    <text evidence="1">The sequence shown here is derived from an EMBL/GenBank/DDBJ whole genome shotgun (WGS) entry which is preliminary data.</text>
</comment>
<gene>
    <name evidence="1" type="ORF">FE697_019005</name>
</gene>
<evidence type="ECO:0000313" key="1">
    <source>
        <dbReference type="EMBL" id="KAA1419980.1"/>
    </source>
</evidence>
<organism evidence="1 2">
    <name type="scientific">Mumia zhuanghuii</name>
    <dbReference type="NCBI Taxonomy" id="2585211"/>
    <lineage>
        <taxon>Bacteria</taxon>
        <taxon>Bacillati</taxon>
        <taxon>Actinomycetota</taxon>
        <taxon>Actinomycetes</taxon>
        <taxon>Propionibacteriales</taxon>
        <taxon>Nocardioidaceae</taxon>
        <taxon>Mumia</taxon>
    </lineage>
</organism>
<protein>
    <submittedName>
        <fullName evidence="1">Uncharacterized protein</fullName>
    </submittedName>
</protein>
<accession>A0A5Q6RPN1</accession>